<dbReference type="EMBL" id="WOSW01000001">
    <property type="protein sequence ID" value="NHO31106.1"/>
    <property type="molecule type" value="Genomic_DNA"/>
</dbReference>
<reference evidence="4 5" key="1">
    <citation type="journal article" date="2020" name="Int. J. Syst. Evol. Microbiol.">
        <title>Novel acetic acid bacteria from cider fermentations: Acetobacter conturbans sp. nov. and Acetobacter fallax sp. nov.</title>
        <authorList>
            <person name="Sombolestani A.S."/>
            <person name="Cleenwerck I."/>
            <person name="Cnockaert M."/>
            <person name="Borremans W."/>
            <person name="Wieme A.D."/>
            <person name="De Vuyst L."/>
            <person name="Vandamme P."/>
        </authorList>
    </citation>
    <scope>NUCLEOTIDE SEQUENCE [LARGE SCALE GENOMIC DNA]</scope>
    <source>
        <strain evidence="4 5">LMG 1637</strain>
    </source>
</reference>
<gene>
    <name evidence="4" type="ORF">GOB84_00755</name>
</gene>
<dbReference type="InterPro" id="IPR029057">
    <property type="entry name" value="PRTase-like"/>
</dbReference>
<evidence type="ECO:0000313" key="4">
    <source>
        <dbReference type="EMBL" id="NHO31106.1"/>
    </source>
</evidence>
<dbReference type="Proteomes" id="UP000615326">
    <property type="component" value="Unassembled WGS sequence"/>
</dbReference>
<dbReference type="Pfam" id="PF00156">
    <property type="entry name" value="Pribosyltran"/>
    <property type="match status" value="1"/>
</dbReference>
<dbReference type="InterPro" id="IPR044005">
    <property type="entry name" value="DZR_2"/>
</dbReference>
<name>A0ABX0K7W9_9PROT</name>
<dbReference type="Pfam" id="PF18912">
    <property type="entry name" value="DZR_2"/>
    <property type="match status" value="1"/>
</dbReference>
<dbReference type="InterPro" id="IPR000836">
    <property type="entry name" value="PRTase_dom"/>
</dbReference>
<feature type="domain" description="Phosphoribosyltransferase" evidence="2">
    <location>
        <begin position="196"/>
        <end position="248"/>
    </location>
</feature>
<dbReference type="SUPFAM" id="SSF53271">
    <property type="entry name" value="PRTase-like"/>
    <property type="match status" value="1"/>
</dbReference>
<protein>
    <submittedName>
        <fullName evidence="4">ComF family protein</fullName>
    </submittedName>
</protein>
<evidence type="ECO:0000259" key="2">
    <source>
        <dbReference type="Pfam" id="PF00156"/>
    </source>
</evidence>
<dbReference type="PANTHER" id="PTHR47505:SF1">
    <property type="entry name" value="DNA UTILIZATION PROTEIN YHGH"/>
    <property type="match status" value="1"/>
</dbReference>
<comment type="caution">
    <text evidence="4">The sequence shown here is derived from an EMBL/GenBank/DDBJ whole genome shotgun (WGS) entry which is preliminary data.</text>
</comment>
<evidence type="ECO:0000313" key="5">
    <source>
        <dbReference type="Proteomes" id="UP000615326"/>
    </source>
</evidence>
<proteinExistence type="inferred from homology"/>
<evidence type="ECO:0000259" key="3">
    <source>
        <dbReference type="Pfam" id="PF18912"/>
    </source>
</evidence>
<dbReference type="InterPro" id="IPR051910">
    <property type="entry name" value="ComF/GntX_DNA_util-trans"/>
</dbReference>
<dbReference type="RefSeq" id="WP_173575702.1">
    <property type="nucleotide sequence ID" value="NZ_WOSW01000001.1"/>
</dbReference>
<accession>A0ABX0K7W9</accession>
<evidence type="ECO:0000256" key="1">
    <source>
        <dbReference type="ARBA" id="ARBA00008007"/>
    </source>
</evidence>
<organism evidence="4 5">
    <name type="scientific">Acetobacter fallax</name>
    <dbReference type="NCBI Taxonomy" id="1737473"/>
    <lineage>
        <taxon>Bacteria</taxon>
        <taxon>Pseudomonadati</taxon>
        <taxon>Pseudomonadota</taxon>
        <taxon>Alphaproteobacteria</taxon>
        <taxon>Acetobacterales</taxon>
        <taxon>Acetobacteraceae</taxon>
        <taxon>Acetobacter</taxon>
    </lineage>
</organism>
<sequence length="268" mass="29690">MRELIETERLRRFAKRAGRFALDLVLPPTCTACGTEVDQPHSLCPDCFIRMHPIGKPRCDQCGVPLPAESHLGSDARCMRCERHPPPWSKARAAYIYDDGSRDLILSLKYADRTENAGVLARQMLRAGDDILATADMLVPVPVHWRRLMQRRYNQAVLLARTVGKLSNTPMLVDALRRPHATSRLAGFSPGERAKEMHDAITVKASRIKELKNRHVVVVDDILTTGATAAACTRALLDAGAASVALLAAARTIPLDSEDIDRPEDSWR</sequence>
<feature type="domain" description="Double zinc ribbon" evidence="3">
    <location>
        <begin position="21"/>
        <end position="81"/>
    </location>
</feature>
<dbReference type="PANTHER" id="PTHR47505">
    <property type="entry name" value="DNA UTILIZATION PROTEIN YHGH"/>
    <property type="match status" value="1"/>
</dbReference>
<keyword evidence="5" id="KW-1185">Reference proteome</keyword>
<dbReference type="Gene3D" id="3.40.50.2020">
    <property type="match status" value="1"/>
</dbReference>
<comment type="similarity">
    <text evidence="1">Belongs to the ComF/GntX family.</text>
</comment>